<dbReference type="InterPro" id="IPR020846">
    <property type="entry name" value="MFS_dom"/>
</dbReference>
<keyword evidence="4 5" id="KW-0472">Membrane</keyword>
<dbReference type="PANTHER" id="PTHR23528:SF1">
    <property type="entry name" value="MAJOR FACILITATOR SUPERFAMILY (MFS) PROFILE DOMAIN-CONTAINING PROTEIN"/>
    <property type="match status" value="1"/>
</dbReference>
<feature type="transmembrane region" description="Helical" evidence="5">
    <location>
        <begin position="399"/>
        <end position="423"/>
    </location>
</feature>
<feature type="transmembrane region" description="Helical" evidence="5">
    <location>
        <begin position="242"/>
        <end position="258"/>
    </location>
</feature>
<name>A0A0F0LEX4_9MICO</name>
<evidence type="ECO:0000313" key="7">
    <source>
        <dbReference type="EMBL" id="KJL31229.1"/>
    </source>
</evidence>
<reference evidence="7 8" key="1">
    <citation type="submission" date="2015-02" db="EMBL/GenBank/DDBJ databases">
        <title>Draft genome sequences of ten Microbacterium spp. with emphasis on heavy metal contaminated environments.</title>
        <authorList>
            <person name="Corretto E."/>
        </authorList>
    </citation>
    <scope>NUCLEOTIDE SEQUENCE [LARGE SCALE GENOMIC DNA]</scope>
    <source>
        <strain evidence="7 8">ARN176</strain>
    </source>
</reference>
<evidence type="ECO:0000259" key="6">
    <source>
        <dbReference type="PROSITE" id="PS50850"/>
    </source>
</evidence>
<dbReference type="GO" id="GO:0022857">
    <property type="term" value="F:transmembrane transporter activity"/>
    <property type="evidence" value="ECO:0007669"/>
    <property type="project" value="InterPro"/>
</dbReference>
<comment type="subcellular location">
    <subcellularLocation>
        <location evidence="1">Cell membrane</location>
        <topology evidence="1">Multi-pass membrane protein</topology>
    </subcellularLocation>
</comment>
<feature type="transmembrane region" description="Helical" evidence="5">
    <location>
        <begin position="59"/>
        <end position="80"/>
    </location>
</feature>
<evidence type="ECO:0000313" key="8">
    <source>
        <dbReference type="Proteomes" id="UP000033740"/>
    </source>
</evidence>
<evidence type="ECO:0000256" key="3">
    <source>
        <dbReference type="ARBA" id="ARBA00022989"/>
    </source>
</evidence>
<gene>
    <name evidence="7" type="ORF">RS86_03345</name>
</gene>
<comment type="caution">
    <text evidence="7">The sequence shown here is derived from an EMBL/GenBank/DDBJ whole genome shotgun (WGS) entry which is preliminary data.</text>
</comment>
<feature type="transmembrane region" description="Helical" evidence="5">
    <location>
        <begin position="118"/>
        <end position="140"/>
    </location>
</feature>
<organism evidence="7 8">
    <name type="scientific">Microbacterium azadirachtae</name>
    <dbReference type="NCBI Taxonomy" id="582680"/>
    <lineage>
        <taxon>Bacteria</taxon>
        <taxon>Bacillati</taxon>
        <taxon>Actinomycetota</taxon>
        <taxon>Actinomycetes</taxon>
        <taxon>Micrococcales</taxon>
        <taxon>Microbacteriaceae</taxon>
        <taxon>Microbacterium</taxon>
    </lineage>
</organism>
<dbReference type="InterPro" id="IPR036259">
    <property type="entry name" value="MFS_trans_sf"/>
</dbReference>
<dbReference type="PATRIC" id="fig|582680.6.peg.3432"/>
<evidence type="ECO:0000256" key="5">
    <source>
        <dbReference type="SAM" id="Phobius"/>
    </source>
</evidence>
<dbReference type="Proteomes" id="UP000033740">
    <property type="component" value="Unassembled WGS sequence"/>
</dbReference>
<dbReference type="SUPFAM" id="SSF103473">
    <property type="entry name" value="MFS general substrate transporter"/>
    <property type="match status" value="1"/>
</dbReference>
<feature type="transmembrane region" description="Helical" evidence="5">
    <location>
        <begin position="92"/>
        <end position="112"/>
    </location>
</feature>
<feature type="transmembrane region" description="Helical" evidence="5">
    <location>
        <begin position="299"/>
        <end position="316"/>
    </location>
</feature>
<keyword evidence="8" id="KW-1185">Reference proteome</keyword>
<feature type="transmembrane region" description="Helical" evidence="5">
    <location>
        <begin position="152"/>
        <end position="173"/>
    </location>
</feature>
<protein>
    <submittedName>
        <fullName evidence="7">Major Facilitator Superfamily protein</fullName>
    </submittedName>
</protein>
<dbReference type="Gene3D" id="1.20.1250.20">
    <property type="entry name" value="MFS general substrate transporter like domains"/>
    <property type="match status" value="1"/>
</dbReference>
<keyword evidence="2 5" id="KW-0812">Transmembrane</keyword>
<dbReference type="RefSeq" id="WP_045273395.1">
    <property type="nucleotide sequence ID" value="NZ_JYIX01000039.1"/>
</dbReference>
<feature type="transmembrane region" description="Helical" evidence="5">
    <location>
        <begin position="179"/>
        <end position="197"/>
    </location>
</feature>
<dbReference type="CDD" id="cd06174">
    <property type="entry name" value="MFS"/>
    <property type="match status" value="1"/>
</dbReference>
<sequence>MTTPVTDASAPLRVPMSRVYLLALIELVTLGALVTPLVVSLSLKVLQIVPAAQKEGALGLVTALGALAALLANPVFGHLSDRTRSRFGRRRPWLLAGALGGLLSAAILTVAPNMPVLVLGWVLSQVAYNATLASLSALLADQIPEEQRAKASGIFGAFGFLGLVPAMLVATLFAAHLPVVILAMPLVAVIIIVIVCLRLPDPPASHTAGEQRSIRQVFAAFVFNPFRTRAFTLVWIQRATMQFGYSVVSTFGLFYLMVRLNLEQTSAASLTSVATLAGAALNFIAAFACGYFASRRGNYTPFVVASVALMAVSLLLKAFTDSTAVFWISSLLAGLALGAYYAVDLALAMRTLPLGEEGKYLGIFNVAKTLPQSIAPALAPLIVLIGGADPISGGDKNYAALYLVGTAVVLASLLTLPGLRGVLRRDAYERTRTELVRIQAAAVPANRQEIV</sequence>
<dbReference type="GO" id="GO:0005886">
    <property type="term" value="C:plasma membrane"/>
    <property type="evidence" value="ECO:0007669"/>
    <property type="project" value="UniProtKB-SubCell"/>
</dbReference>
<dbReference type="EMBL" id="JYIX01000039">
    <property type="protein sequence ID" value="KJL31229.1"/>
    <property type="molecule type" value="Genomic_DNA"/>
</dbReference>
<dbReference type="STRING" id="582680.RS86_03345"/>
<dbReference type="PROSITE" id="PS50850">
    <property type="entry name" value="MFS"/>
    <property type="match status" value="1"/>
</dbReference>
<dbReference type="InterPro" id="IPR011701">
    <property type="entry name" value="MFS"/>
</dbReference>
<accession>A0A0F0LEX4</accession>
<keyword evidence="3 5" id="KW-1133">Transmembrane helix</keyword>
<dbReference type="Pfam" id="PF07690">
    <property type="entry name" value="MFS_1"/>
    <property type="match status" value="1"/>
</dbReference>
<feature type="domain" description="Major facilitator superfamily (MFS) profile" evidence="6">
    <location>
        <begin position="12"/>
        <end position="423"/>
    </location>
</feature>
<feature type="transmembrane region" description="Helical" evidence="5">
    <location>
        <begin position="323"/>
        <end position="343"/>
    </location>
</feature>
<evidence type="ECO:0000256" key="4">
    <source>
        <dbReference type="ARBA" id="ARBA00023136"/>
    </source>
</evidence>
<feature type="transmembrane region" description="Helical" evidence="5">
    <location>
        <begin position="19"/>
        <end position="39"/>
    </location>
</feature>
<evidence type="ECO:0000256" key="2">
    <source>
        <dbReference type="ARBA" id="ARBA00022692"/>
    </source>
</evidence>
<dbReference type="PANTHER" id="PTHR23528">
    <property type="match status" value="1"/>
</dbReference>
<dbReference type="AlphaFoldDB" id="A0A0F0LEX4"/>
<feature type="transmembrane region" description="Helical" evidence="5">
    <location>
        <begin position="270"/>
        <end position="293"/>
    </location>
</feature>
<evidence type="ECO:0000256" key="1">
    <source>
        <dbReference type="ARBA" id="ARBA00004651"/>
    </source>
</evidence>
<proteinExistence type="predicted"/>